<protein>
    <recommendedName>
        <fullName evidence="5">Periplasmic heavy metal sensor</fullName>
    </recommendedName>
</protein>
<feature type="chain" id="PRO_5046651668" description="Periplasmic heavy metal sensor" evidence="2">
    <location>
        <begin position="25"/>
        <end position="177"/>
    </location>
</feature>
<evidence type="ECO:0000313" key="3">
    <source>
        <dbReference type="EMBL" id="GBQ08871.1"/>
    </source>
</evidence>
<reference evidence="3" key="1">
    <citation type="submission" date="2013-04" db="EMBL/GenBank/DDBJ databases">
        <title>The genome sequencing project of 58 acetic acid bacteria.</title>
        <authorList>
            <person name="Okamoto-Kainuma A."/>
            <person name="Ishikawa M."/>
            <person name="Umino S."/>
            <person name="Koizumi Y."/>
            <person name="Shiwa Y."/>
            <person name="Yoshikawa H."/>
            <person name="Matsutani M."/>
            <person name="Matsushita K."/>
        </authorList>
    </citation>
    <scope>NUCLEOTIDE SEQUENCE</scope>
    <source>
        <strain evidence="3">DSM 15669</strain>
    </source>
</reference>
<feature type="compositionally biased region" description="Pro residues" evidence="1">
    <location>
        <begin position="28"/>
        <end position="41"/>
    </location>
</feature>
<feature type="signal peptide" evidence="2">
    <location>
        <begin position="1"/>
        <end position="24"/>
    </location>
</feature>
<dbReference type="Gene3D" id="1.20.120.1490">
    <property type="match status" value="1"/>
</dbReference>
<name>A0ABQ0P1J9_9PROT</name>
<feature type="region of interest" description="Disordered" evidence="1">
    <location>
        <begin position="25"/>
        <end position="45"/>
    </location>
</feature>
<proteinExistence type="predicted"/>
<organism evidence="3 4">
    <name type="scientific">Saccharibacter floricola DSM 15669</name>
    <dbReference type="NCBI Taxonomy" id="1123227"/>
    <lineage>
        <taxon>Bacteria</taxon>
        <taxon>Pseudomonadati</taxon>
        <taxon>Pseudomonadota</taxon>
        <taxon>Alphaproteobacteria</taxon>
        <taxon>Acetobacterales</taxon>
        <taxon>Acetobacteraceae</taxon>
        <taxon>Saccharibacter</taxon>
    </lineage>
</organism>
<evidence type="ECO:0000256" key="1">
    <source>
        <dbReference type="SAM" id="MobiDB-lite"/>
    </source>
</evidence>
<keyword evidence="4" id="KW-1185">Reference proteome</keyword>
<sequence length="177" mass="19067">MKRFLNTVLISSASLAALVGVAQAQPAPAGPVGPPPPPPGPMMQHHPHPLMIALPGVVLSEAQKEKIHAILEANRPDPAQMNPANDPHHQLMELLQQPGDLKKSQIKKLEKAIEKSDRAHLEKMVDVSLAIRGVLTPQQIQQGFDNRQKIHDLHHQIAAILRAGQGPDAPPPAPPVP</sequence>
<evidence type="ECO:0008006" key="5">
    <source>
        <dbReference type="Google" id="ProtNLM"/>
    </source>
</evidence>
<evidence type="ECO:0000256" key="2">
    <source>
        <dbReference type="SAM" id="SignalP"/>
    </source>
</evidence>
<accession>A0ABQ0P1J9</accession>
<dbReference type="RefSeq" id="WP_018981073.1">
    <property type="nucleotide sequence ID" value="NZ_BAQD01000144.1"/>
</dbReference>
<dbReference type="EMBL" id="BAQD01000144">
    <property type="protein sequence ID" value="GBQ08871.1"/>
    <property type="molecule type" value="Genomic_DNA"/>
</dbReference>
<evidence type="ECO:0000313" key="4">
    <source>
        <dbReference type="Proteomes" id="UP001062901"/>
    </source>
</evidence>
<keyword evidence="2" id="KW-0732">Signal</keyword>
<comment type="caution">
    <text evidence="3">The sequence shown here is derived from an EMBL/GenBank/DDBJ whole genome shotgun (WGS) entry which is preliminary data.</text>
</comment>
<dbReference type="Proteomes" id="UP001062901">
    <property type="component" value="Unassembled WGS sequence"/>
</dbReference>
<gene>
    <name evidence="3" type="ORF">AA15669_1943</name>
</gene>